<protein>
    <submittedName>
        <fullName evidence="2">Uncharacterized protein</fullName>
    </submittedName>
</protein>
<reference evidence="2" key="1">
    <citation type="submission" date="2021-01" db="EMBL/GenBank/DDBJ databases">
        <title>Whole genome shotgun sequence of Actinoplanes nipponensis NBRC 14063.</title>
        <authorList>
            <person name="Komaki H."/>
            <person name="Tamura T."/>
        </authorList>
    </citation>
    <scope>NUCLEOTIDE SEQUENCE</scope>
    <source>
        <strain evidence="2">NBRC 14063</strain>
    </source>
</reference>
<accession>A0A919MNZ7</accession>
<name>A0A919MNZ7_9ACTN</name>
<keyword evidence="3" id="KW-1185">Reference proteome</keyword>
<dbReference type="Proteomes" id="UP000647172">
    <property type="component" value="Unassembled WGS sequence"/>
</dbReference>
<evidence type="ECO:0000313" key="3">
    <source>
        <dbReference type="Proteomes" id="UP000647172"/>
    </source>
</evidence>
<comment type="caution">
    <text evidence="2">The sequence shown here is derived from an EMBL/GenBank/DDBJ whole genome shotgun (WGS) entry which is preliminary data.</text>
</comment>
<gene>
    <name evidence="2" type="ORF">Ani05nite_56200</name>
</gene>
<dbReference type="RefSeq" id="WP_203773232.1">
    <property type="nucleotide sequence ID" value="NZ_BAAAYJ010000054.1"/>
</dbReference>
<feature type="region of interest" description="Disordered" evidence="1">
    <location>
        <begin position="378"/>
        <end position="428"/>
    </location>
</feature>
<feature type="compositionally biased region" description="Basic and acidic residues" evidence="1">
    <location>
        <begin position="404"/>
        <end position="428"/>
    </location>
</feature>
<organism evidence="2 3">
    <name type="scientific">Actinoplanes nipponensis</name>
    <dbReference type="NCBI Taxonomy" id="135950"/>
    <lineage>
        <taxon>Bacteria</taxon>
        <taxon>Bacillati</taxon>
        <taxon>Actinomycetota</taxon>
        <taxon>Actinomycetes</taxon>
        <taxon>Micromonosporales</taxon>
        <taxon>Micromonosporaceae</taxon>
        <taxon>Actinoplanes</taxon>
    </lineage>
</organism>
<dbReference type="EMBL" id="BOMQ01000064">
    <property type="protein sequence ID" value="GIE52086.1"/>
    <property type="molecule type" value="Genomic_DNA"/>
</dbReference>
<sequence>MTEIETITLEAELTDDVAQREIEAAVKGRHAVARKYVRWVRRRNPESTPAELITILERHYVTAITVAGGLVTAGSLALEIGIGLLPGGGAATAATKSAAKEATKAAVKRAAKEAALGATKAGAQRAVKQLPAGDEQLQFEITALYALALVDIHGMTLDQDQTRALIYGLSNGRVSQGQIATMAADLARSSRPVDVGRSIATGQHNWSHWAGTLAQALPAGAAQELVRGMQTGRLEDVRTGLGAKKQAAVEYGVGALVGGVTRFVFGREVINAAHEAFAEAPDEFPPHLTIETKEMPENDTEPNRAFAALQEAARSTGNWLGGSAQTIGNGVGTAASTVSRPFRSVDRDGDGIPDEPLALTAVKTVGGAVADAATSATGAASSAAGKAATSVAGMVKSPFKRKKKGEERQLAEDAAETERPASDTCHDA</sequence>
<evidence type="ECO:0000313" key="2">
    <source>
        <dbReference type="EMBL" id="GIE52086.1"/>
    </source>
</evidence>
<feature type="compositionally biased region" description="Low complexity" evidence="1">
    <location>
        <begin position="378"/>
        <end position="393"/>
    </location>
</feature>
<dbReference type="AlphaFoldDB" id="A0A919MNZ7"/>
<proteinExistence type="predicted"/>
<evidence type="ECO:0000256" key="1">
    <source>
        <dbReference type="SAM" id="MobiDB-lite"/>
    </source>
</evidence>